<feature type="transmembrane region" description="Helical" evidence="2">
    <location>
        <begin position="7"/>
        <end position="30"/>
    </location>
</feature>
<keyword evidence="2" id="KW-0812">Transmembrane</keyword>
<evidence type="ECO:0000256" key="2">
    <source>
        <dbReference type="SAM" id="Phobius"/>
    </source>
</evidence>
<proteinExistence type="predicted"/>
<keyword evidence="2" id="KW-1133">Transmembrane helix</keyword>
<keyword evidence="2" id="KW-0472">Membrane</keyword>
<dbReference type="EMBL" id="MK250089">
    <property type="protein sequence ID" value="QDY52238.1"/>
    <property type="molecule type" value="Genomic_DNA"/>
</dbReference>
<protein>
    <submittedName>
        <fullName evidence="3">Uncharacterized protein</fullName>
    </submittedName>
</protein>
<organism evidence="3">
    <name type="scientific">Mimiviridae sp. ChoanoV1</name>
    <dbReference type="NCBI Taxonomy" id="2596887"/>
    <lineage>
        <taxon>Viruses</taxon>
        <taxon>Varidnaviria</taxon>
        <taxon>Bamfordvirae</taxon>
        <taxon>Nucleocytoviricota</taxon>
        <taxon>Megaviricetes</taxon>
        <taxon>Imitervirales</taxon>
        <taxon>Schizomimiviridae</taxon>
    </lineage>
</organism>
<reference evidence="3" key="1">
    <citation type="submission" date="2018-11" db="EMBL/GenBank/DDBJ databases">
        <title>A distinct lineage of giant viruses engineers rhodopsin photosystems in predatory marine eukaryotes.</title>
        <authorList>
            <person name="Needham D.M."/>
            <person name="Yoshizawa S."/>
            <person name="Hosaka T."/>
            <person name="Poirier C."/>
            <person name="Choi C.-J."/>
            <person name="Hehenberger E."/>
            <person name="Irwin N.A.T."/>
            <person name="Wilken S."/>
            <person name="Yung C.-M."/>
            <person name="Bachy C."/>
            <person name="Kurihara R."/>
            <person name="Nakajima Y."/>
            <person name="Kojima K."/>
            <person name="Kimura-Someya T."/>
            <person name="Leonard G."/>
            <person name="Malmstrom R.R."/>
            <person name="Mende D."/>
            <person name="Olson D.K."/>
            <person name="Sudo Y."/>
            <person name="Sudek S."/>
            <person name="Richards T.A."/>
            <person name="DeLong E.F."/>
            <person name="Keeling P.J."/>
            <person name="Santoro A.E."/>
            <person name="Shirouzu M."/>
            <person name="Iwasaki W."/>
            <person name="Worden A.Z."/>
        </authorList>
    </citation>
    <scope>NUCLEOTIDE SEQUENCE</scope>
</reference>
<feature type="transmembrane region" description="Helical" evidence="2">
    <location>
        <begin position="42"/>
        <end position="66"/>
    </location>
</feature>
<evidence type="ECO:0000313" key="3">
    <source>
        <dbReference type="EMBL" id="QDY52238.1"/>
    </source>
</evidence>
<evidence type="ECO:0000256" key="1">
    <source>
        <dbReference type="SAM" id="MobiDB-lite"/>
    </source>
</evidence>
<feature type="region of interest" description="Disordered" evidence="1">
    <location>
        <begin position="101"/>
        <end position="121"/>
    </location>
</feature>
<sequence length="149" mass="17042">MKLDKTVFLILSVITIFVIICVCIFARYGTKISQKPSFTLFFNWYIALVMINLLNILSTLIFNYFMADLPGERGEKGDIGEKGKQGDNDVCFCNDVKSKKIDESDQKSLPHSHPMKQKNNDESYGSMIHQHVFSSQEPTPTVMYEHSNH</sequence>
<gene>
    <name evidence="3" type="ORF">5_35</name>
</gene>
<name>A0A5B8IFP4_9VIRU</name>
<accession>A0A5B8IFP4</accession>